<gene>
    <name evidence="2" type="ORF">IAA37_03535</name>
</gene>
<comment type="caution">
    <text evidence="2">The sequence shown here is derived from an EMBL/GenBank/DDBJ whole genome shotgun (WGS) entry which is preliminary data.</text>
</comment>
<reference evidence="2" key="2">
    <citation type="submission" date="2021-04" db="EMBL/GenBank/DDBJ databases">
        <authorList>
            <person name="Gilroy R."/>
        </authorList>
    </citation>
    <scope>NUCLEOTIDE SEQUENCE</scope>
    <source>
        <strain evidence="2">CHK188-16595</strain>
    </source>
</reference>
<name>A0A9D2S8C9_9FIRM</name>
<proteinExistence type="predicted"/>
<sequence>MAKVSLIVPAYNVEPYLVECMESITRQTLQDIEIICINDGSTDGTLGILKRYAEKDPRIILIDKENGGYGIGMNMGMEVATGEYIGIVEPDDFVPVNMFGDLYEIAKEKDLDFVKADFYRFERASNGDMFLTYNHLDRKNEHYNQVFDPSHTPQAIRFIMNTWSGIYRKAFLDEYHIRHNETPGASFQDNGFWFQTFAFAKRGMIIDKPYYMNRRDNPNSSVKNVQKIYCINVEYDHIRDVLMEHPETWERFKTYYTLKRFHNSVATLRRISNEFKRDYVERFSKEMKRAKELGEMDEELFTAAERDNLHLLINQPAVYYKLKALPMNNGPSSINNNFKQVKAELDKIKRSKSYRVGKMIMYIPVRLKRLAKRIYKKLNKMRKGYQK</sequence>
<dbReference type="Gene3D" id="3.90.550.10">
    <property type="entry name" value="Spore Coat Polysaccharide Biosynthesis Protein SpsA, Chain A"/>
    <property type="match status" value="1"/>
</dbReference>
<accession>A0A9D2S8C9</accession>
<evidence type="ECO:0000259" key="1">
    <source>
        <dbReference type="Pfam" id="PF00535"/>
    </source>
</evidence>
<keyword evidence="2" id="KW-0328">Glycosyltransferase</keyword>
<dbReference type="EMBL" id="DWXN01000008">
    <property type="protein sequence ID" value="HJB74728.1"/>
    <property type="molecule type" value="Genomic_DNA"/>
</dbReference>
<reference evidence="2" key="1">
    <citation type="journal article" date="2021" name="PeerJ">
        <title>Extensive microbial diversity within the chicken gut microbiome revealed by metagenomics and culture.</title>
        <authorList>
            <person name="Gilroy R."/>
            <person name="Ravi A."/>
            <person name="Getino M."/>
            <person name="Pursley I."/>
            <person name="Horton D.L."/>
            <person name="Alikhan N.F."/>
            <person name="Baker D."/>
            <person name="Gharbi K."/>
            <person name="Hall N."/>
            <person name="Watson M."/>
            <person name="Adriaenssens E.M."/>
            <person name="Foster-Nyarko E."/>
            <person name="Jarju S."/>
            <person name="Secka A."/>
            <person name="Antonio M."/>
            <person name="Oren A."/>
            <person name="Chaudhuri R.R."/>
            <person name="La Ragione R."/>
            <person name="Hildebrand F."/>
            <person name="Pallen M.J."/>
        </authorList>
    </citation>
    <scope>NUCLEOTIDE SEQUENCE</scope>
    <source>
        <strain evidence="2">CHK188-16595</strain>
    </source>
</reference>
<dbReference type="InterPro" id="IPR029044">
    <property type="entry name" value="Nucleotide-diphossugar_trans"/>
</dbReference>
<dbReference type="EC" id="2.4.-.-" evidence="2"/>
<dbReference type="CDD" id="cd00761">
    <property type="entry name" value="Glyco_tranf_GTA_type"/>
    <property type="match status" value="1"/>
</dbReference>
<dbReference type="InterPro" id="IPR001173">
    <property type="entry name" value="Glyco_trans_2-like"/>
</dbReference>
<keyword evidence="2" id="KW-0808">Transferase</keyword>
<feature type="domain" description="Glycosyltransferase 2-like" evidence="1">
    <location>
        <begin position="5"/>
        <end position="161"/>
    </location>
</feature>
<evidence type="ECO:0000313" key="2">
    <source>
        <dbReference type="EMBL" id="HJB74728.1"/>
    </source>
</evidence>
<dbReference type="GO" id="GO:0016758">
    <property type="term" value="F:hexosyltransferase activity"/>
    <property type="evidence" value="ECO:0007669"/>
    <property type="project" value="UniProtKB-ARBA"/>
</dbReference>
<dbReference type="Proteomes" id="UP000823877">
    <property type="component" value="Unassembled WGS sequence"/>
</dbReference>
<dbReference type="AlphaFoldDB" id="A0A9D2S8C9"/>
<dbReference type="Pfam" id="PF00535">
    <property type="entry name" value="Glycos_transf_2"/>
    <property type="match status" value="1"/>
</dbReference>
<dbReference type="SUPFAM" id="SSF53448">
    <property type="entry name" value="Nucleotide-diphospho-sugar transferases"/>
    <property type="match status" value="1"/>
</dbReference>
<organism evidence="2 3">
    <name type="scientific">Candidatus Eubacterium faecale</name>
    <dbReference type="NCBI Taxonomy" id="2838568"/>
    <lineage>
        <taxon>Bacteria</taxon>
        <taxon>Bacillati</taxon>
        <taxon>Bacillota</taxon>
        <taxon>Clostridia</taxon>
        <taxon>Eubacteriales</taxon>
        <taxon>Eubacteriaceae</taxon>
        <taxon>Eubacterium</taxon>
    </lineage>
</organism>
<dbReference type="PANTHER" id="PTHR22916">
    <property type="entry name" value="GLYCOSYLTRANSFERASE"/>
    <property type="match status" value="1"/>
</dbReference>
<protein>
    <submittedName>
        <fullName evidence="2">Glycosyltransferase</fullName>
        <ecNumber evidence="2">2.4.-.-</ecNumber>
    </submittedName>
</protein>
<dbReference type="PANTHER" id="PTHR22916:SF3">
    <property type="entry name" value="UDP-GLCNAC:BETAGAL BETA-1,3-N-ACETYLGLUCOSAMINYLTRANSFERASE-LIKE PROTEIN 1"/>
    <property type="match status" value="1"/>
</dbReference>
<evidence type="ECO:0000313" key="3">
    <source>
        <dbReference type="Proteomes" id="UP000823877"/>
    </source>
</evidence>